<dbReference type="CDD" id="cd00761">
    <property type="entry name" value="Glyco_tranf_GTA_type"/>
    <property type="match status" value="1"/>
</dbReference>
<dbReference type="Pfam" id="PF00535">
    <property type="entry name" value="Glycos_transf_2"/>
    <property type="match status" value="1"/>
</dbReference>
<dbReference type="STRING" id="245187.SAMN04488003_1183"/>
<dbReference type="PANTHER" id="PTHR22916:SF3">
    <property type="entry name" value="UDP-GLCNAC:BETAGAL BETA-1,3-N-ACETYLGLUCOSAMINYLTRANSFERASE-LIKE PROTEIN 1"/>
    <property type="match status" value="1"/>
</dbReference>
<gene>
    <name evidence="2" type="ORF">SAMN04488003_1183</name>
</gene>
<dbReference type="AlphaFoldDB" id="A0A1H8GU15"/>
<evidence type="ECO:0000259" key="1">
    <source>
        <dbReference type="Pfam" id="PF00535"/>
    </source>
</evidence>
<sequence>MPDLSVIVPIYDVKAYLPACLSSIAAALPDTITAEVVCIDDGSRDGSGLIAADVARQDGRFRVIAQPNGGYGKAINTGLHAARGRYVTIVESDDLIVSGVYRTLLDLLDRDPGLDFVKTAYQPFTDAGPLPVMAVPADKQSAADLMALSRDVLRHRTFAGDTAIFQAPAIWAGVYRKAALDRYRIVLPETPGAGYQDTCFSAMCFLNGMTYHWVSDTYYMYRVDRDAASRHVRNRRSEIVTLFGHVRDNLDANGGLCDCTATYFYAVYFRRLIWFMQRVRPDHRFALFIDAYRAFEGAWRDPGLRGAVQALLPGQEAVQFDQFWQGRAGALYAA</sequence>
<feature type="domain" description="Glycosyltransferase 2-like" evidence="1">
    <location>
        <begin position="5"/>
        <end position="113"/>
    </location>
</feature>
<reference evidence="2 3" key="1">
    <citation type="submission" date="2016-10" db="EMBL/GenBank/DDBJ databases">
        <authorList>
            <person name="de Groot N.N."/>
        </authorList>
    </citation>
    <scope>NUCLEOTIDE SEQUENCE [LARGE SCALE GENOMIC DNA]</scope>
    <source>
        <strain evidence="2 3">DSM 16213</strain>
    </source>
</reference>
<evidence type="ECO:0000313" key="2">
    <source>
        <dbReference type="EMBL" id="SEN47503.1"/>
    </source>
</evidence>
<name>A0A1H8GU15_9RHOB</name>
<dbReference type="OrthoDB" id="5291101at2"/>
<dbReference type="SUPFAM" id="SSF53448">
    <property type="entry name" value="Nucleotide-diphospho-sugar transferases"/>
    <property type="match status" value="1"/>
</dbReference>
<dbReference type="PANTHER" id="PTHR22916">
    <property type="entry name" value="GLYCOSYLTRANSFERASE"/>
    <property type="match status" value="1"/>
</dbReference>
<evidence type="ECO:0000313" key="3">
    <source>
        <dbReference type="Proteomes" id="UP000199585"/>
    </source>
</evidence>
<proteinExistence type="predicted"/>
<accession>A0A1H8GU15</accession>
<dbReference type="InterPro" id="IPR029044">
    <property type="entry name" value="Nucleotide-diphossugar_trans"/>
</dbReference>
<dbReference type="Proteomes" id="UP000199585">
    <property type="component" value="Unassembled WGS sequence"/>
</dbReference>
<organism evidence="2 3">
    <name type="scientific">Loktanella fryxellensis</name>
    <dbReference type="NCBI Taxonomy" id="245187"/>
    <lineage>
        <taxon>Bacteria</taxon>
        <taxon>Pseudomonadati</taxon>
        <taxon>Pseudomonadota</taxon>
        <taxon>Alphaproteobacteria</taxon>
        <taxon>Rhodobacterales</taxon>
        <taxon>Roseobacteraceae</taxon>
        <taxon>Loktanella</taxon>
    </lineage>
</organism>
<dbReference type="GO" id="GO:0016758">
    <property type="term" value="F:hexosyltransferase activity"/>
    <property type="evidence" value="ECO:0007669"/>
    <property type="project" value="UniProtKB-ARBA"/>
</dbReference>
<dbReference type="EMBL" id="FOCI01000018">
    <property type="protein sequence ID" value="SEN47503.1"/>
    <property type="molecule type" value="Genomic_DNA"/>
</dbReference>
<dbReference type="InterPro" id="IPR001173">
    <property type="entry name" value="Glyco_trans_2-like"/>
</dbReference>
<keyword evidence="3" id="KW-1185">Reference proteome</keyword>
<protein>
    <submittedName>
        <fullName evidence="2">Glycosyl transferase family 2</fullName>
    </submittedName>
</protein>
<dbReference type="RefSeq" id="WP_089904242.1">
    <property type="nucleotide sequence ID" value="NZ_FOCI01000018.1"/>
</dbReference>
<dbReference type="Gene3D" id="3.90.550.10">
    <property type="entry name" value="Spore Coat Polysaccharide Biosynthesis Protein SpsA, Chain A"/>
    <property type="match status" value="1"/>
</dbReference>
<keyword evidence="2" id="KW-0808">Transferase</keyword>